<dbReference type="SUPFAM" id="SSF48065">
    <property type="entry name" value="DBL homology domain (DH-domain)"/>
    <property type="match status" value="1"/>
</dbReference>
<evidence type="ECO:0000259" key="3">
    <source>
        <dbReference type="PROSITE" id="PS50010"/>
    </source>
</evidence>
<evidence type="ECO:0000256" key="1">
    <source>
        <dbReference type="SAM" id="Coils"/>
    </source>
</evidence>
<keyword evidence="1" id="KW-0175">Coiled coil</keyword>
<dbReference type="InterPro" id="IPR035899">
    <property type="entry name" value="DBL_dom_sf"/>
</dbReference>
<dbReference type="PANTHER" id="PTHR22834:SF21">
    <property type="entry name" value="GUANYL NUCLEOTIDE EXCHANGE FACTOR, PUTATIVE (AFU_ORTHOLOGUE AFUA_5G11890)-RELATED"/>
    <property type="match status" value="1"/>
</dbReference>
<feature type="region of interest" description="Disordered" evidence="2">
    <location>
        <begin position="1070"/>
        <end position="1089"/>
    </location>
</feature>
<gene>
    <name evidence="4" type="ORF">SCLTRI_LOCUS6133</name>
</gene>
<dbReference type="PANTHER" id="PTHR22834">
    <property type="entry name" value="NUCLEAR FUSION PROTEIN FUS2"/>
    <property type="match status" value="1"/>
</dbReference>
<dbReference type="InterPro" id="IPR000219">
    <property type="entry name" value="DH_dom"/>
</dbReference>
<feature type="compositionally biased region" description="Gly residues" evidence="2">
    <location>
        <begin position="1070"/>
        <end position="1083"/>
    </location>
</feature>
<dbReference type="OrthoDB" id="4066896at2759"/>
<dbReference type="GO" id="GO:0032955">
    <property type="term" value="P:regulation of division septum assembly"/>
    <property type="evidence" value="ECO:0007669"/>
    <property type="project" value="TreeGrafter"/>
</dbReference>
<comment type="caution">
    <text evidence="4">The sequence shown here is derived from an EMBL/GenBank/DDBJ whole genome shotgun (WGS) entry which is preliminary data.</text>
</comment>
<feature type="region of interest" description="Disordered" evidence="2">
    <location>
        <begin position="1115"/>
        <end position="1270"/>
    </location>
</feature>
<dbReference type="Proteomes" id="UP000624404">
    <property type="component" value="Unassembled WGS sequence"/>
</dbReference>
<dbReference type="InterPro" id="IPR057454">
    <property type="entry name" value="Bud3_C"/>
</dbReference>
<dbReference type="InterPro" id="IPR051492">
    <property type="entry name" value="Dynamin-Rho_GEF"/>
</dbReference>
<dbReference type="Pfam" id="PF25351">
    <property type="entry name" value="PH_BUD3_C"/>
    <property type="match status" value="1"/>
</dbReference>
<dbReference type="SMART" id="SM00325">
    <property type="entry name" value="RhoGEF"/>
    <property type="match status" value="1"/>
</dbReference>
<feature type="compositionally biased region" description="Basic and acidic residues" evidence="2">
    <location>
        <begin position="1156"/>
        <end position="1184"/>
    </location>
</feature>
<feature type="compositionally biased region" description="Polar residues" evidence="2">
    <location>
        <begin position="1131"/>
        <end position="1142"/>
    </location>
</feature>
<keyword evidence="5" id="KW-1185">Reference proteome</keyword>
<accession>A0A8H2VWA0</accession>
<sequence>MVQVTDELALSLEHLSLYFTHDPHLSNLPVLIYHGPSTTTNSTLNSSRIQLHIFTAAGFQTYQRITISPNSPLYQSVNYLPRDKQGDEVCRGLAFGLFKYFKELPEVVKSGLILQVANTSRKQRPGSAPKLFGEQHAADLASSMVRVENVAEVTADVEAALRIQNINYVDMDLVLPPGSISPLQESEEDLDEEEYPDLTLKQYGSYASLVKLFGEVTFLPTSRIRRAPSRPTSLNRSRSFLKDQKLALRREMGELVDTEERYVIKMHELVNHIADDFRAKAKSRAFGSFSPSEDDLQKLFPRCLDRILQINSAFLSAIRKVMDETEEEAMQDLEAPVVGSTSSRYGGSGRLKDPTGALAFAKVLLEWFPQFSESYQQYIHASQEFPQIISSFMKQPSSFSSRVQAAGEQRLRSAVIEPVQRLPRYSLFIDNIVNSLPILHPALQPMLKARDIITSICSLDPPATDKSQVVNRLRCLVDAWPSTLHPQGRLITAVDTIELPAPYHVCPTPGNGAGSSKEGILLLFADCIVLLKKNKDCLQTARGVMAEIDKPSAQTMMASVTAAAGGQKHIFDLSFTGWHVLGDTKFTSSDDNRCIWLTSLHELRDANMGRNRNQAATVRNFVLQGAYEAKASRLGEELIKARLEGRFSEAERESDKWSLRSMKPAGICLYTAVFAEGVDDLIQGRREPAPVRLVVDHEKGTKGAPVGHYGVDIVANVTTLAGGEKYRLEIDGLNDRVYVDEVLPEYFMMTFAKRVTDLLRLQHHISNPSLSAPFTSFYTKILKSIDVLCEGDKSKSYRPHSPVKMLSSLLNSGFGSSASPSPTNANGFASPNKISRPIIMGKIPSLESPQIVRTSSNRSLHSIQDVDGKGGVRATFEDSRPINPLVRLEETFTGYIAALQSRKGNVVGKNLRTRGAADELAVNALYNTFIENPFDTRAASETSFDVIFVAFEKFLRLAWKEQMGSVMSLESLDALQERSINLYPGDFSEYVRLIFGEMAPQNRRAFIAIIKLLADLLDGCGNDGDRGSLTVAFAELLVVDGEPHNYINLLDRVVEDSDRLFDDLGPGAGVGTGGGGGGGGGSNYGSVASRSMHSATGSITSNTSLRRRFADTVFRQSSTKSDTDHRPSVWRTLSKTTRSVATGDQYASKPALGRAHSIESPDRKARPGSRDRPTVMGAFDDRPGSSDSIAPKSRLSTIGASPPPEDQDDNGTTRSSKKKRRSSLSDLKSLMAQAAVGPMTPSPEQEPAMTTPPNKLDSPPRTPSPIKVPASPLKITKLPVNGSIMDRDRSLMYRNSPALKENTPLTSPDRSVGNLTERAQNIMSSLDSTPVASPIKEQWRAGHNKTVSLSSNIPTLRGTPRDPSRPINSSANNLNGIKSPQRLRLQSPQKLRERLQNEAKAINEAEASLQNELSKIGEEMAKLNAVSAIPRTSDIARLSEAVLLLETKIPTVVKELNERNDAVKKELETSLQASEFKVRALDQLYKESSAENELLYEKFNAELGKIVKALRTSKKTVNGAGGEDGNGVNGAMSAKEELVTRMRESSEEAARVKKENARLRREVLTLRTLLKGQEGVAPQ</sequence>
<dbReference type="Gene3D" id="1.20.900.10">
    <property type="entry name" value="Dbl homology (DH) domain"/>
    <property type="match status" value="1"/>
</dbReference>
<evidence type="ECO:0000256" key="2">
    <source>
        <dbReference type="SAM" id="MobiDB-lite"/>
    </source>
</evidence>
<dbReference type="PROSITE" id="PS50010">
    <property type="entry name" value="DH_2"/>
    <property type="match status" value="1"/>
</dbReference>
<feature type="coiled-coil region" evidence="1">
    <location>
        <begin position="1535"/>
        <end position="1569"/>
    </location>
</feature>
<feature type="domain" description="DH" evidence="3">
    <location>
        <begin position="247"/>
        <end position="456"/>
    </location>
</feature>
<dbReference type="GO" id="GO:0005085">
    <property type="term" value="F:guanyl-nucleotide exchange factor activity"/>
    <property type="evidence" value="ECO:0007669"/>
    <property type="project" value="InterPro"/>
</dbReference>
<dbReference type="EMBL" id="CAJHIA010000019">
    <property type="protein sequence ID" value="CAD6446344.1"/>
    <property type="molecule type" value="Genomic_DNA"/>
</dbReference>
<proteinExistence type="predicted"/>
<name>A0A8H2VWA0_9HELO</name>
<dbReference type="Pfam" id="PF00621">
    <property type="entry name" value="RhoGEF"/>
    <property type="match status" value="1"/>
</dbReference>
<dbReference type="GO" id="GO:0031991">
    <property type="term" value="P:regulation of actomyosin contractile ring contraction"/>
    <property type="evidence" value="ECO:0007669"/>
    <property type="project" value="TreeGrafter"/>
</dbReference>
<protein>
    <submittedName>
        <fullName evidence="4">0b9bed12-c9e8-4caa-ab5d-fc25d5723195</fullName>
    </submittedName>
</protein>
<dbReference type="GO" id="GO:0005737">
    <property type="term" value="C:cytoplasm"/>
    <property type="evidence" value="ECO:0007669"/>
    <property type="project" value="TreeGrafter"/>
</dbReference>
<organism evidence="4 5">
    <name type="scientific">Sclerotinia trifoliorum</name>
    <dbReference type="NCBI Taxonomy" id="28548"/>
    <lineage>
        <taxon>Eukaryota</taxon>
        <taxon>Fungi</taxon>
        <taxon>Dikarya</taxon>
        <taxon>Ascomycota</taxon>
        <taxon>Pezizomycotina</taxon>
        <taxon>Leotiomycetes</taxon>
        <taxon>Helotiales</taxon>
        <taxon>Sclerotiniaceae</taxon>
        <taxon>Sclerotinia</taxon>
    </lineage>
</organism>
<evidence type="ECO:0000313" key="5">
    <source>
        <dbReference type="Proteomes" id="UP000624404"/>
    </source>
</evidence>
<feature type="coiled-coil region" evidence="1">
    <location>
        <begin position="1392"/>
        <end position="1426"/>
    </location>
</feature>
<evidence type="ECO:0000313" key="4">
    <source>
        <dbReference type="EMBL" id="CAD6446344.1"/>
    </source>
</evidence>
<feature type="compositionally biased region" description="Polar residues" evidence="2">
    <location>
        <begin position="1366"/>
        <end position="1376"/>
    </location>
</feature>
<reference evidence="4" key="1">
    <citation type="submission" date="2020-10" db="EMBL/GenBank/DDBJ databases">
        <authorList>
            <person name="Kusch S."/>
        </authorList>
    </citation>
    <scope>NUCLEOTIDE SEQUENCE</scope>
    <source>
        <strain evidence="4">SwB9</strain>
    </source>
</reference>
<feature type="region of interest" description="Disordered" evidence="2">
    <location>
        <begin position="1349"/>
        <end position="1376"/>
    </location>
</feature>